<proteinExistence type="predicted"/>
<reference evidence="1" key="1">
    <citation type="journal article" date="2007" name="PLoS ONE">
        <title>The first genome sequence of an elite grapevine cultivar (Pinot noir Vitis vinifera L.): coping with a highly heterozygous genome.</title>
        <authorList>
            <person name="Velasco R."/>
            <person name="Zharkikh A."/>
            <person name="Troggio M."/>
            <person name="Cartwright D.A."/>
            <person name="Cestaro A."/>
            <person name="Pruss D."/>
            <person name="Pindo M."/>
            <person name="FitzGerald L.M."/>
            <person name="Vezzulli S."/>
            <person name="Reid J."/>
            <person name="Malacarne G."/>
            <person name="Iliev D."/>
            <person name="Coppola G."/>
            <person name="Wardell B."/>
            <person name="Micheletti D."/>
            <person name="Macalma T."/>
            <person name="Facci M."/>
            <person name="Mitchell J.T."/>
            <person name="Perazzolli M."/>
            <person name="Eldredge G."/>
            <person name="Gatto P."/>
            <person name="Oyzerski R."/>
            <person name="Moretto M."/>
            <person name="Gutin N."/>
            <person name="Stefanini M."/>
            <person name="Chen Y."/>
            <person name="Segala C."/>
            <person name="Davenport C."/>
            <person name="Dematte L."/>
            <person name="Mraz A."/>
            <person name="Battilana J."/>
            <person name="Stormo K."/>
            <person name="Costa F."/>
            <person name="Tao Q."/>
            <person name="Si-Ammour A."/>
            <person name="Harkins T."/>
            <person name="Lackey A."/>
            <person name="Perbost C."/>
            <person name="Taillon B."/>
            <person name="Stella A."/>
            <person name="Solovyev V."/>
            <person name="Fawcett J.A."/>
            <person name="Sterck L."/>
            <person name="Vandepoele K."/>
            <person name="Grando S.M."/>
            <person name="Toppo S."/>
            <person name="Moser C."/>
            <person name="Lanchbury J."/>
            <person name="Bogden R."/>
            <person name="Skolnick M."/>
            <person name="Sgaramella V."/>
            <person name="Bhatnagar S.K."/>
            <person name="Fontana P."/>
            <person name="Gutin A."/>
            <person name="Van de Peer Y."/>
            <person name="Salamini F."/>
            <person name="Viola R."/>
        </authorList>
    </citation>
    <scope>NUCLEOTIDE SEQUENCE</scope>
</reference>
<evidence type="ECO:0000313" key="1">
    <source>
        <dbReference type="EMBL" id="CAN76703.1"/>
    </source>
</evidence>
<dbReference type="EMBL" id="AM454437">
    <property type="protein sequence ID" value="CAN76703.1"/>
    <property type="molecule type" value="Genomic_DNA"/>
</dbReference>
<name>A5BCF5_VITVI</name>
<organism evidence="1">
    <name type="scientific">Vitis vinifera</name>
    <name type="common">Grape</name>
    <dbReference type="NCBI Taxonomy" id="29760"/>
    <lineage>
        <taxon>Eukaryota</taxon>
        <taxon>Viridiplantae</taxon>
        <taxon>Streptophyta</taxon>
        <taxon>Embryophyta</taxon>
        <taxon>Tracheophyta</taxon>
        <taxon>Spermatophyta</taxon>
        <taxon>Magnoliopsida</taxon>
        <taxon>eudicotyledons</taxon>
        <taxon>Gunneridae</taxon>
        <taxon>Pentapetalae</taxon>
        <taxon>rosids</taxon>
        <taxon>Vitales</taxon>
        <taxon>Vitaceae</taxon>
        <taxon>Viteae</taxon>
        <taxon>Vitis</taxon>
    </lineage>
</organism>
<sequence length="422" mass="48203">MAPSNSGFDPRQRRHLIRAQLVSQLIRVQLQRQSYYSIVALGSFTGMGFHFANDINSKLNWCLFISRCFPLMGSNTKSLSLMHLAMARASHLAFAIQGTQEGLRNHFAATSYPRRAAKLASTLRFSASSLRHISGNFRRKSTTLCKKAAKFSQQKGDSATLCKMLPSAWSDRLAMDVTPSFQLQIAHRLKHWILNFLSFEMVYSGPIISTVKGVKIRLDPKSIYRIFDIAPVGLKVYESKMWPIVPRFEPREAIKRICELVDAHGMDKPSAHNLMGGHRDEVSYYEAFLIDSILTGRRIHLGYLMMMNLISCCESTTRVLPYGRFLTRMCKDVGVDLSRETNFEATNAYDTSLSTHMEELAIVSDTRFYSMEDCMDQYQTGFTSQFEYLQQGIERIKDRLESQHENMMAYLRSVFPPPLPHP</sequence>
<dbReference type="AlphaFoldDB" id="A5BCF5"/>
<protein>
    <submittedName>
        <fullName evidence="1">Uncharacterized protein</fullName>
    </submittedName>
</protein>
<gene>
    <name evidence="1" type="ORF">VITISV_032509</name>
</gene>
<accession>A5BCF5</accession>